<dbReference type="InterPro" id="IPR048494">
    <property type="entry name" value="Dit-like_N"/>
</dbReference>
<dbReference type="RefSeq" id="WP_068694313.1">
    <property type="nucleotide sequence ID" value="NZ_CP014167.1"/>
</dbReference>
<gene>
    <name evidence="3" type="ORF">AWM70_03240</name>
</gene>
<feature type="compositionally biased region" description="Polar residues" evidence="1">
    <location>
        <begin position="148"/>
        <end position="174"/>
    </location>
</feature>
<dbReference type="Proteomes" id="UP000092573">
    <property type="component" value="Chromosome"/>
</dbReference>
<dbReference type="AlphaFoldDB" id="A0A1B1MX28"/>
<keyword evidence="4" id="KW-1185">Reference proteome</keyword>
<dbReference type="STRING" id="1462996.AWM70_03240"/>
<dbReference type="KEGG" id="pyg:AWM70_03240"/>
<sequence length="182" mass="19785">MAKIDGRYILVEKEDLTFDVEITQQPVERSIDLTDHVQRKARSLSISGLVVDDPAGGYKAAEIHRYLVECQEGGKIVDFTGRTTIHGLLSGLSTSRDYTVADGFTFSVTITEVLIANASKGGAVSAQLKPQTQEVKSAGFKQPKNNKKTPGNIVNSNLVQSPKMGTNQAQSPMKSSKWEEDS</sequence>
<organism evidence="3 4">
    <name type="scientific">Paenibacillus yonginensis</name>
    <dbReference type="NCBI Taxonomy" id="1462996"/>
    <lineage>
        <taxon>Bacteria</taxon>
        <taxon>Bacillati</taxon>
        <taxon>Bacillota</taxon>
        <taxon>Bacilli</taxon>
        <taxon>Bacillales</taxon>
        <taxon>Paenibacillaceae</taxon>
        <taxon>Paenibacillus</taxon>
    </lineage>
</organism>
<dbReference type="Pfam" id="PF21821">
    <property type="entry name" value="Dit_like"/>
    <property type="match status" value="1"/>
</dbReference>
<evidence type="ECO:0000259" key="2">
    <source>
        <dbReference type="Pfam" id="PF21821"/>
    </source>
</evidence>
<evidence type="ECO:0000313" key="3">
    <source>
        <dbReference type="EMBL" id="ANS73709.1"/>
    </source>
</evidence>
<evidence type="ECO:0000256" key="1">
    <source>
        <dbReference type="SAM" id="MobiDB-lite"/>
    </source>
</evidence>
<name>A0A1B1MX28_9BACL</name>
<feature type="domain" description="Dit-like phage tail protein N-terminal" evidence="2">
    <location>
        <begin position="10"/>
        <end position="120"/>
    </location>
</feature>
<dbReference type="OrthoDB" id="2969869at2"/>
<proteinExistence type="predicted"/>
<dbReference type="EMBL" id="CP014167">
    <property type="protein sequence ID" value="ANS73709.1"/>
    <property type="molecule type" value="Genomic_DNA"/>
</dbReference>
<evidence type="ECO:0000313" key="4">
    <source>
        <dbReference type="Proteomes" id="UP000092573"/>
    </source>
</evidence>
<reference evidence="3 4" key="1">
    <citation type="submission" date="2016-01" db="EMBL/GenBank/DDBJ databases">
        <title>Complete Genome Sequence of Paenibacillus yonginensis DCY84, a novel Plant Growth-Promoting Bacteria with Elicitation of Induced Systemic Resistance.</title>
        <authorList>
            <person name="Kim Y.J."/>
            <person name="Yang D.C."/>
            <person name="Sukweenadhi J."/>
        </authorList>
    </citation>
    <scope>NUCLEOTIDE SEQUENCE [LARGE SCALE GENOMIC DNA]</scope>
    <source>
        <strain evidence="3 4">DCY84</strain>
    </source>
</reference>
<accession>A0A1B1MX28</accession>
<feature type="region of interest" description="Disordered" evidence="1">
    <location>
        <begin position="125"/>
        <end position="182"/>
    </location>
</feature>
<protein>
    <recommendedName>
        <fullName evidence="2">Dit-like phage tail protein N-terminal domain-containing protein</fullName>
    </recommendedName>
</protein>